<sequence>VQRPRRLRTRCGSRWRGTGLAGSGAAWGTPGAAPSRSSLLPGLSGEEGGVLLASPLLPGLVRADTEAHSAPWHEGAAWAEPWEPGPLSGRSATTAASPRKKSAWADIQDDFDDEASECSTHSPDCSSGSLSSDGSCEASDGQAARRRGPSSLVQPRSGSVLAQGLMPILPEETCARPPVCSPEPGSLVEVIGTHPSGAHAVVTTVDREEGTYEVQLMSNGRRTRHLKIIKFKHARLLRHA</sequence>
<dbReference type="Proteomes" id="UP001189429">
    <property type="component" value="Unassembled WGS sequence"/>
</dbReference>
<feature type="region of interest" description="Disordered" evidence="1">
    <location>
        <begin position="78"/>
        <end position="158"/>
    </location>
</feature>
<evidence type="ECO:0000256" key="1">
    <source>
        <dbReference type="SAM" id="MobiDB-lite"/>
    </source>
</evidence>
<evidence type="ECO:0000313" key="2">
    <source>
        <dbReference type="EMBL" id="CAK0813309.1"/>
    </source>
</evidence>
<proteinExistence type="predicted"/>
<feature type="compositionally biased region" description="Low complexity" evidence="1">
    <location>
        <begin position="122"/>
        <end position="136"/>
    </location>
</feature>
<feature type="compositionally biased region" description="Basic residues" evidence="1">
    <location>
        <begin position="1"/>
        <end position="13"/>
    </location>
</feature>
<gene>
    <name evidence="2" type="ORF">PCOR1329_LOCUS17299</name>
</gene>
<feature type="non-terminal residue" evidence="2">
    <location>
        <position position="1"/>
    </location>
</feature>
<name>A0ABN9R3G6_9DINO</name>
<organism evidence="2 3">
    <name type="scientific">Prorocentrum cordatum</name>
    <dbReference type="NCBI Taxonomy" id="2364126"/>
    <lineage>
        <taxon>Eukaryota</taxon>
        <taxon>Sar</taxon>
        <taxon>Alveolata</taxon>
        <taxon>Dinophyceae</taxon>
        <taxon>Prorocentrales</taxon>
        <taxon>Prorocentraceae</taxon>
        <taxon>Prorocentrum</taxon>
    </lineage>
</organism>
<feature type="region of interest" description="Disordered" evidence="1">
    <location>
        <begin position="1"/>
        <end position="38"/>
    </location>
</feature>
<keyword evidence="3" id="KW-1185">Reference proteome</keyword>
<evidence type="ECO:0000313" key="3">
    <source>
        <dbReference type="Proteomes" id="UP001189429"/>
    </source>
</evidence>
<accession>A0ABN9R3G6</accession>
<feature type="compositionally biased region" description="Acidic residues" evidence="1">
    <location>
        <begin position="107"/>
        <end position="116"/>
    </location>
</feature>
<protein>
    <submittedName>
        <fullName evidence="2">Uncharacterized protein</fullName>
    </submittedName>
</protein>
<comment type="caution">
    <text evidence="2">The sequence shown here is derived from an EMBL/GenBank/DDBJ whole genome shotgun (WGS) entry which is preliminary data.</text>
</comment>
<dbReference type="EMBL" id="CAUYUJ010005348">
    <property type="protein sequence ID" value="CAK0813309.1"/>
    <property type="molecule type" value="Genomic_DNA"/>
</dbReference>
<reference evidence="2" key="1">
    <citation type="submission" date="2023-10" db="EMBL/GenBank/DDBJ databases">
        <authorList>
            <person name="Chen Y."/>
            <person name="Shah S."/>
            <person name="Dougan E. K."/>
            <person name="Thang M."/>
            <person name="Chan C."/>
        </authorList>
    </citation>
    <scope>NUCLEOTIDE SEQUENCE [LARGE SCALE GENOMIC DNA]</scope>
</reference>